<dbReference type="RefSeq" id="WP_193909507.1">
    <property type="nucleotide sequence ID" value="NZ_JADEXG010000045.1"/>
</dbReference>
<evidence type="ECO:0000256" key="1">
    <source>
        <dbReference type="SAM" id="MobiDB-lite"/>
    </source>
</evidence>
<keyword evidence="2" id="KW-1133">Transmembrane helix</keyword>
<sequence>MDSTSPSSLERRTSASFADQTAAEGARQALTEAGFSADQITIQPNVPDPEPHVDQSQAGRSSRAAALVGGLTGGLLGAFIVLVGTSVPNLTTIEVYSGTLRLVVPLLGGLVGAVGAGIVGGFSGSNAPRPDASADRETLSQRYLVIVETEQAKVQPAAEILRSHGGQ</sequence>
<feature type="transmembrane region" description="Helical" evidence="2">
    <location>
        <begin position="64"/>
        <end position="82"/>
    </location>
</feature>
<feature type="compositionally biased region" description="Polar residues" evidence="1">
    <location>
        <begin position="1"/>
        <end position="19"/>
    </location>
</feature>
<protein>
    <recommendedName>
        <fullName evidence="5">DUF1269 domain-containing protein</fullName>
    </recommendedName>
</protein>
<evidence type="ECO:0008006" key="5">
    <source>
        <dbReference type="Google" id="ProtNLM"/>
    </source>
</evidence>
<organism evidence="3 4">
    <name type="scientific">Vasconcelosia minhoensis LEGE 07310</name>
    <dbReference type="NCBI Taxonomy" id="915328"/>
    <lineage>
        <taxon>Bacteria</taxon>
        <taxon>Bacillati</taxon>
        <taxon>Cyanobacteriota</taxon>
        <taxon>Cyanophyceae</taxon>
        <taxon>Nodosilineales</taxon>
        <taxon>Cymatolegaceae</taxon>
        <taxon>Vasconcelosia</taxon>
        <taxon>Vasconcelosia minhoensis</taxon>
    </lineage>
</organism>
<feature type="transmembrane region" description="Helical" evidence="2">
    <location>
        <begin position="102"/>
        <end position="122"/>
    </location>
</feature>
<dbReference type="Proteomes" id="UP000636505">
    <property type="component" value="Unassembled WGS sequence"/>
</dbReference>
<keyword evidence="2" id="KW-0812">Transmembrane</keyword>
<accession>A0A8J7DCL3</accession>
<name>A0A8J7DCL3_9CYAN</name>
<feature type="region of interest" description="Disordered" evidence="1">
    <location>
        <begin position="1"/>
        <end position="23"/>
    </location>
</feature>
<keyword evidence="4" id="KW-1185">Reference proteome</keyword>
<proteinExistence type="predicted"/>
<evidence type="ECO:0000313" key="3">
    <source>
        <dbReference type="EMBL" id="MBE9079012.1"/>
    </source>
</evidence>
<keyword evidence="2" id="KW-0472">Membrane</keyword>
<comment type="caution">
    <text evidence="3">The sequence shown here is derived from an EMBL/GenBank/DDBJ whole genome shotgun (WGS) entry which is preliminary data.</text>
</comment>
<evidence type="ECO:0000313" key="4">
    <source>
        <dbReference type="Proteomes" id="UP000636505"/>
    </source>
</evidence>
<dbReference type="EMBL" id="JADEXG010000045">
    <property type="protein sequence ID" value="MBE9079012.1"/>
    <property type="molecule type" value="Genomic_DNA"/>
</dbReference>
<gene>
    <name evidence="3" type="ORF">IQ241_17200</name>
</gene>
<dbReference type="AlphaFoldDB" id="A0A8J7DCL3"/>
<evidence type="ECO:0000256" key="2">
    <source>
        <dbReference type="SAM" id="Phobius"/>
    </source>
</evidence>
<reference evidence="3" key="1">
    <citation type="submission" date="2020-10" db="EMBL/GenBank/DDBJ databases">
        <authorList>
            <person name="Castelo-Branco R."/>
            <person name="Eusebio N."/>
            <person name="Adriana R."/>
            <person name="Vieira A."/>
            <person name="Brugerolle De Fraissinette N."/>
            <person name="Rezende De Castro R."/>
            <person name="Schneider M.P."/>
            <person name="Vasconcelos V."/>
            <person name="Leao P.N."/>
        </authorList>
    </citation>
    <scope>NUCLEOTIDE SEQUENCE</scope>
    <source>
        <strain evidence="3">LEGE 07310</strain>
    </source>
</reference>